<reference evidence="2 3" key="1">
    <citation type="submission" date="2018-04" db="EMBL/GenBank/DDBJ databases">
        <authorList>
            <person name="Go L.Y."/>
            <person name="Mitchell J.A."/>
        </authorList>
    </citation>
    <scope>NUCLEOTIDE SEQUENCE [LARGE SCALE GENOMIC DNA]</scope>
    <source>
        <strain evidence="2">ULC066bin1</strain>
    </source>
</reference>
<dbReference type="InterPro" id="IPR010359">
    <property type="entry name" value="IrrE_HExxH"/>
</dbReference>
<evidence type="ECO:0000313" key="3">
    <source>
        <dbReference type="Proteomes" id="UP000249467"/>
    </source>
</evidence>
<dbReference type="PANTHER" id="PTHR43236">
    <property type="entry name" value="ANTITOXIN HIGA1"/>
    <property type="match status" value="1"/>
</dbReference>
<evidence type="ECO:0000259" key="1">
    <source>
        <dbReference type="Pfam" id="PF06114"/>
    </source>
</evidence>
<dbReference type="Gene3D" id="1.10.10.2910">
    <property type="match status" value="1"/>
</dbReference>
<gene>
    <name evidence="2" type="ORF">DCF19_04450</name>
</gene>
<organism evidence="2 3">
    <name type="scientific">Pseudanabaena frigida</name>
    <dbReference type="NCBI Taxonomy" id="945775"/>
    <lineage>
        <taxon>Bacteria</taxon>
        <taxon>Bacillati</taxon>
        <taxon>Cyanobacteriota</taxon>
        <taxon>Cyanophyceae</taxon>
        <taxon>Pseudanabaenales</taxon>
        <taxon>Pseudanabaenaceae</taxon>
        <taxon>Pseudanabaena</taxon>
    </lineage>
</organism>
<comment type="caution">
    <text evidence="2">The sequence shown here is derived from an EMBL/GenBank/DDBJ whole genome shotgun (WGS) entry which is preliminary data.</text>
</comment>
<evidence type="ECO:0000313" key="2">
    <source>
        <dbReference type="EMBL" id="PZO43884.1"/>
    </source>
</evidence>
<proteinExistence type="predicted"/>
<dbReference type="InterPro" id="IPR052345">
    <property type="entry name" value="Rad_response_metalloprotease"/>
</dbReference>
<dbReference type="EMBL" id="QBML01000004">
    <property type="protein sequence ID" value="PZO43884.1"/>
    <property type="molecule type" value="Genomic_DNA"/>
</dbReference>
<sequence>MAVRRKHIRTTASQLLRSNGIESAPVEVEKIAEYLGIRVQYETTDDELSGFLLRDLSRNKAIIGINDKHPETRKRFTVAHELGHFMLHEHENLHIDKRFMIQLRDEKSSKGEFEDEKEANLFAAELLMPIDFIQTDLAEVNEFDLEDDDFIKDLAAKYDVSPQAMTFRLSYLGYIQL</sequence>
<feature type="domain" description="IrrE N-terminal-like" evidence="1">
    <location>
        <begin position="32"/>
        <end position="170"/>
    </location>
</feature>
<dbReference type="PANTHER" id="PTHR43236:SF2">
    <property type="entry name" value="BLL0069 PROTEIN"/>
    <property type="match status" value="1"/>
</dbReference>
<dbReference type="Pfam" id="PF06114">
    <property type="entry name" value="Peptidase_M78"/>
    <property type="match status" value="1"/>
</dbReference>
<reference evidence="2 3" key="2">
    <citation type="submission" date="2018-06" db="EMBL/GenBank/DDBJ databases">
        <title>Metagenomic assembly of (sub)arctic Cyanobacteria and their associated microbiome from non-axenic cultures.</title>
        <authorList>
            <person name="Baurain D."/>
        </authorList>
    </citation>
    <scope>NUCLEOTIDE SEQUENCE [LARGE SCALE GENOMIC DNA]</scope>
    <source>
        <strain evidence="2">ULC066bin1</strain>
    </source>
</reference>
<dbReference type="Proteomes" id="UP000249467">
    <property type="component" value="Unassembled WGS sequence"/>
</dbReference>
<accession>A0A2W4WFJ9</accession>
<name>A0A2W4WFJ9_9CYAN</name>
<dbReference type="AlphaFoldDB" id="A0A2W4WFJ9"/>
<protein>
    <recommendedName>
        <fullName evidence="1">IrrE N-terminal-like domain-containing protein</fullName>
    </recommendedName>
</protein>